<dbReference type="RefSeq" id="WP_378021994.1">
    <property type="nucleotide sequence ID" value="NZ_JBHSKG010000008.1"/>
</dbReference>
<dbReference type="EMBL" id="JBHSKG010000008">
    <property type="protein sequence ID" value="MFC5139812.1"/>
    <property type="molecule type" value="Genomic_DNA"/>
</dbReference>
<name>A0ABV9ZFM5_9PSEU</name>
<evidence type="ECO:0000313" key="1">
    <source>
        <dbReference type="EMBL" id="MFC5139812.1"/>
    </source>
</evidence>
<sequence>MSTNPSVITRSVRRTYQVAGSRFAGIALPARRRELPCRRITAGTVPNRPWHLARRDAELEAAA</sequence>
<reference evidence="2" key="1">
    <citation type="journal article" date="2019" name="Int. J. Syst. Evol. Microbiol.">
        <title>The Global Catalogue of Microorganisms (GCM) 10K type strain sequencing project: providing services to taxonomists for standard genome sequencing and annotation.</title>
        <authorList>
            <consortium name="The Broad Institute Genomics Platform"/>
            <consortium name="The Broad Institute Genome Sequencing Center for Infectious Disease"/>
            <person name="Wu L."/>
            <person name="Ma J."/>
        </authorList>
    </citation>
    <scope>NUCLEOTIDE SEQUENCE [LARGE SCALE GENOMIC DNA]</scope>
    <source>
        <strain evidence="2">XZYJ18</strain>
    </source>
</reference>
<evidence type="ECO:0000313" key="2">
    <source>
        <dbReference type="Proteomes" id="UP001596175"/>
    </source>
</evidence>
<gene>
    <name evidence="1" type="ORF">ACFPK1_16345</name>
</gene>
<organism evidence="1 2">
    <name type="scientific">Actinomycetospora rhizophila</name>
    <dbReference type="NCBI Taxonomy" id="1416876"/>
    <lineage>
        <taxon>Bacteria</taxon>
        <taxon>Bacillati</taxon>
        <taxon>Actinomycetota</taxon>
        <taxon>Actinomycetes</taxon>
        <taxon>Pseudonocardiales</taxon>
        <taxon>Pseudonocardiaceae</taxon>
        <taxon>Actinomycetospora</taxon>
    </lineage>
</organism>
<proteinExistence type="predicted"/>
<keyword evidence="2" id="KW-1185">Reference proteome</keyword>
<accession>A0ABV9ZFM5</accession>
<dbReference type="Proteomes" id="UP001596175">
    <property type="component" value="Unassembled WGS sequence"/>
</dbReference>
<comment type="caution">
    <text evidence="1">The sequence shown here is derived from an EMBL/GenBank/DDBJ whole genome shotgun (WGS) entry which is preliminary data.</text>
</comment>
<protein>
    <submittedName>
        <fullName evidence="1">Uncharacterized protein</fullName>
    </submittedName>
</protein>